<dbReference type="Proteomes" id="UP000447355">
    <property type="component" value="Unassembled WGS sequence"/>
</dbReference>
<organism evidence="1 2">
    <name type="scientific">Duganella vulcania</name>
    <dbReference type="NCBI Taxonomy" id="2692166"/>
    <lineage>
        <taxon>Bacteria</taxon>
        <taxon>Pseudomonadati</taxon>
        <taxon>Pseudomonadota</taxon>
        <taxon>Betaproteobacteria</taxon>
        <taxon>Burkholderiales</taxon>
        <taxon>Oxalobacteraceae</taxon>
        <taxon>Telluria group</taxon>
        <taxon>Duganella</taxon>
    </lineage>
</organism>
<evidence type="ECO:0000313" key="1">
    <source>
        <dbReference type="EMBL" id="MYM92447.1"/>
    </source>
</evidence>
<comment type="caution">
    <text evidence="1">The sequence shown here is derived from an EMBL/GenBank/DDBJ whole genome shotgun (WGS) entry which is preliminary data.</text>
</comment>
<dbReference type="AlphaFoldDB" id="A0A845GI54"/>
<dbReference type="Pfam" id="PF26211">
    <property type="entry name" value="Phage_phiTE_072"/>
    <property type="match status" value="1"/>
</dbReference>
<evidence type="ECO:0000313" key="2">
    <source>
        <dbReference type="Proteomes" id="UP000447355"/>
    </source>
</evidence>
<dbReference type="RefSeq" id="WP_161081716.1">
    <property type="nucleotide sequence ID" value="NZ_WWCX01000001.1"/>
</dbReference>
<name>A0A845GI54_9BURK</name>
<gene>
    <name evidence="1" type="ORF">GTP90_01070</name>
</gene>
<sequence>MQVTQSSVTKLTITDVPGLDTITAIFEDLMPKRGKVILECAGTAWSAMWSGMGEKTVAQFVGSMSEEYLANYLSNERKDIVDAESIKSGAQRHILRLRRGFVVPAVGGRERVLRIGRGELTAREAKALWDEVQLARFGDDGWAAYNLLERIFGAEWWFQLPTKPNPNYLYLFRVITAVQQALQQRQQLTALA</sequence>
<dbReference type="InterPro" id="IPR058701">
    <property type="entry name" value="PhiTE_072-like"/>
</dbReference>
<protein>
    <submittedName>
        <fullName evidence="1">Uncharacterized protein</fullName>
    </submittedName>
</protein>
<dbReference type="EMBL" id="WWCX01000001">
    <property type="protein sequence ID" value="MYM92447.1"/>
    <property type="molecule type" value="Genomic_DNA"/>
</dbReference>
<accession>A0A845GI54</accession>
<reference evidence="1" key="1">
    <citation type="submission" date="2019-12" db="EMBL/GenBank/DDBJ databases">
        <title>Novel species isolated from a subtropical stream in China.</title>
        <authorList>
            <person name="Lu H."/>
        </authorList>
    </citation>
    <scope>NUCLEOTIDE SEQUENCE [LARGE SCALE GENOMIC DNA]</scope>
    <source>
        <strain evidence="1">FT81W</strain>
    </source>
</reference>
<proteinExistence type="predicted"/>